<keyword evidence="3" id="KW-1133">Transmembrane helix</keyword>
<feature type="region of interest" description="Disordered" evidence="2">
    <location>
        <begin position="101"/>
        <end position="127"/>
    </location>
</feature>
<comment type="function">
    <text evidence="1">A possible function for this protein is to guide the assembly of the membrane sector of the ATPase enzyme complex.</text>
</comment>
<feature type="transmembrane region" description="Helical" evidence="3">
    <location>
        <begin position="46"/>
        <end position="64"/>
    </location>
</feature>
<name>A0ABM6TC74_9CAUL</name>
<dbReference type="EMBL" id="CP027850">
    <property type="protein sequence ID" value="AVQ00705.1"/>
    <property type="molecule type" value="Genomic_DNA"/>
</dbReference>
<evidence type="ECO:0000313" key="5">
    <source>
        <dbReference type="Proteomes" id="UP000240527"/>
    </source>
</evidence>
<keyword evidence="1" id="KW-0406">Ion transport</keyword>
<proteinExistence type="inferred from homology"/>
<evidence type="ECO:0000256" key="1">
    <source>
        <dbReference type="PIRNR" id="PIRNR032126"/>
    </source>
</evidence>
<dbReference type="Proteomes" id="UP000240527">
    <property type="component" value="Chromosome"/>
</dbReference>
<reference evidence="4 5" key="1">
    <citation type="journal article" date="2015" name="Biotechnol. Bioeng.">
        <title>Genome sequence and phenotypic characterization of Caulobacter segnis.</title>
        <authorList>
            <person name="Patel S."/>
            <person name="Fletcher B."/>
            <person name="Scott D.C."/>
            <person name="Ely B."/>
        </authorList>
    </citation>
    <scope>NUCLEOTIDE SEQUENCE [LARGE SCALE GENOMIC DNA]</scope>
    <source>
        <strain evidence="4 5">TK0059</strain>
    </source>
</reference>
<keyword evidence="5" id="KW-1185">Reference proteome</keyword>
<protein>
    <recommendedName>
        <fullName evidence="1">ATP synthase protein I</fullName>
    </recommendedName>
</protein>
<keyword evidence="1 3" id="KW-0472">Membrane</keyword>
<feature type="transmembrane region" description="Helical" evidence="3">
    <location>
        <begin position="70"/>
        <end position="91"/>
    </location>
</feature>
<dbReference type="InterPro" id="IPR032820">
    <property type="entry name" value="ATPase_put"/>
</dbReference>
<comment type="similarity">
    <text evidence="1">Belongs to the bacterial AtpI family.</text>
</comment>
<sequence>MPKADEPNDKAPQSLDARLAAFEARRAAEKPVKAQSERAQQDGYRLLADLIGGVLVGLGFGWLLDHYVHTSPWGMVGGLLIGLGIAIFSIVRKAMKLSAQASAPSPVPGKVDGDTGDGPTVPKQKRD</sequence>
<dbReference type="Pfam" id="PF09527">
    <property type="entry name" value="ATPase_gene1"/>
    <property type="match status" value="1"/>
</dbReference>
<evidence type="ECO:0000256" key="2">
    <source>
        <dbReference type="SAM" id="MobiDB-lite"/>
    </source>
</evidence>
<gene>
    <name evidence="4" type="ORF">B7G68_01800</name>
</gene>
<accession>A0ABM6TC74</accession>
<evidence type="ECO:0000313" key="4">
    <source>
        <dbReference type="EMBL" id="AVQ00705.1"/>
    </source>
</evidence>
<dbReference type="PIRSF" id="PIRSF032126">
    <property type="entry name" value="F0F1_ATP_synthase_subunit_I"/>
    <property type="match status" value="1"/>
</dbReference>
<evidence type="ECO:0000256" key="3">
    <source>
        <dbReference type="SAM" id="Phobius"/>
    </source>
</evidence>
<organism evidence="4 5">
    <name type="scientific">Caulobacter segnis</name>
    <dbReference type="NCBI Taxonomy" id="88688"/>
    <lineage>
        <taxon>Bacteria</taxon>
        <taxon>Pseudomonadati</taxon>
        <taxon>Pseudomonadota</taxon>
        <taxon>Alphaproteobacteria</taxon>
        <taxon>Caulobacterales</taxon>
        <taxon>Caulobacteraceae</taxon>
        <taxon>Caulobacter</taxon>
    </lineage>
</organism>
<dbReference type="InterPro" id="IPR016989">
    <property type="entry name" value="Atp1_alphaprobac"/>
</dbReference>
<dbReference type="RefSeq" id="WP_013077537.1">
    <property type="nucleotide sequence ID" value="NZ_CP027850.1"/>
</dbReference>
<keyword evidence="1" id="KW-0813">Transport</keyword>
<keyword evidence="1" id="KW-0375">Hydrogen ion transport</keyword>
<keyword evidence="3" id="KW-0812">Transmembrane</keyword>